<proteinExistence type="predicted"/>
<reference evidence="1 2" key="1">
    <citation type="submission" date="2019-04" db="EMBL/GenBank/DDBJ databases">
        <title>Friends and foes A comparative genomics study of 23 Aspergillus species from section Flavi.</title>
        <authorList>
            <consortium name="DOE Joint Genome Institute"/>
            <person name="Kjaerbolling I."/>
            <person name="Vesth T."/>
            <person name="Frisvad J.C."/>
            <person name="Nybo J.L."/>
            <person name="Theobald S."/>
            <person name="Kildgaard S."/>
            <person name="Isbrandt T."/>
            <person name="Kuo A."/>
            <person name="Sato A."/>
            <person name="Lyhne E.K."/>
            <person name="Kogle M.E."/>
            <person name="Wiebenga A."/>
            <person name="Kun R.S."/>
            <person name="Lubbers R.J."/>
            <person name="Makela M.R."/>
            <person name="Barry K."/>
            <person name="Chovatia M."/>
            <person name="Clum A."/>
            <person name="Daum C."/>
            <person name="Haridas S."/>
            <person name="He G."/>
            <person name="LaButti K."/>
            <person name="Lipzen A."/>
            <person name="Mondo S."/>
            <person name="Riley R."/>
            <person name="Salamov A."/>
            <person name="Simmons B.A."/>
            <person name="Magnuson J.K."/>
            <person name="Henrissat B."/>
            <person name="Mortensen U.H."/>
            <person name="Larsen T.O."/>
            <person name="Devries R.P."/>
            <person name="Grigoriev I.V."/>
            <person name="Machida M."/>
            <person name="Baker S.E."/>
            <person name="Andersen M.R."/>
        </authorList>
    </citation>
    <scope>NUCLEOTIDE SEQUENCE [LARGE SCALE GENOMIC DNA]</scope>
    <source>
        <strain evidence="1 2">CBS 117626</strain>
    </source>
</reference>
<dbReference type="EMBL" id="ML738600">
    <property type="protein sequence ID" value="KAE8165420.1"/>
    <property type="molecule type" value="Genomic_DNA"/>
</dbReference>
<evidence type="ECO:0000313" key="1">
    <source>
        <dbReference type="EMBL" id="KAE8165420.1"/>
    </source>
</evidence>
<protein>
    <submittedName>
        <fullName evidence="1">Uncharacterized protein</fullName>
    </submittedName>
</protein>
<name>A0A5N6V464_ASPTM</name>
<dbReference type="AlphaFoldDB" id="A0A5N6V464"/>
<evidence type="ECO:0000313" key="2">
    <source>
        <dbReference type="Proteomes" id="UP000326950"/>
    </source>
</evidence>
<sequence length="275" mass="30910">MPLRNPFKRLEELLKKIRILLHPGQGVPEGISLEELQSMIQKSENAIEIIKKGYVSIAYSSMTMDDVERLFGISKQPIPMDFPSWEIPIPQTLAEDLEHLDTVTDGSLENEALARARINIILQAVLKARKPFAPPQARTLLLGFETPMSITLSQMVVTSGEADYSLWYTSHNDRAHQLIVVEAKKARHVTSGLPQLLGYMGAVQVARRTAQKPNIAVFGVLTDAYQWDFVRLHNDGKYSLITFRWNAGQSQKIWDILNWMVACAEVQSPLGSEVS</sequence>
<dbReference type="OrthoDB" id="2103397at2759"/>
<gene>
    <name evidence="1" type="ORF">BDV40DRAFT_297449</name>
</gene>
<organism evidence="1 2">
    <name type="scientific">Aspergillus tamarii</name>
    <dbReference type="NCBI Taxonomy" id="41984"/>
    <lineage>
        <taxon>Eukaryota</taxon>
        <taxon>Fungi</taxon>
        <taxon>Dikarya</taxon>
        <taxon>Ascomycota</taxon>
        <taxon>Pezizomycotina</taxon>
        <taxon>Eurotiomycetes</taxon>
        <taxon>Eurotiomycetidae</taxon>
        <taxon>Eurotiales</taxon>
        <taxon>Aspergillaceae</taxon>
        <taxon>Aspergillus</taxon>
        <taxon>Aspergillus subgen. Circumdati</taxon>
    </lineage>
</organism>
<accession>A0A5N6V464</accession>
<dbReference type="Proteomes" id="UP000326950">
    <property type="component" value="Unassembled WGS sequence"/>
</dbReference>
<keyword evidence="2" id="KW-1185">Reference proteome</keyword>